<dbReference type="Pfam" id="PF05180">
    <property type="entry name" value="zf-DNL"/>
    <property type="match status" value="1"/>
</dbReference>
<dbReference type="GO" id="GO:0030150">
    <property type="term" value="P:protein import into mitochondrial matrix"/>
    <property type="evidence" value="ECO:0007669"/>
    <property type="project" value="TreeGrafter"/>
</dbReference>
<dbReference type="InterPro" id="IPR024158">
    <property type="entry name" value="Mt_import_TIM15"/>
</dbReference>
<keyword evidence="2 4" id="KW-0863">Zinc-finger</keyword>
<dbReference type="GO" id="GO:0005739">
    <property type="term" value="C:mitochondrion"/>
    <property type="evidence" value="ECO:0007669"/>
    <property type="project" value="TreeGrafter"/>
</dbReference>
<dbReference type="PANTHER" id="PTHR20922">
    <property type="entry name" value="DNL-TYPE ZINC FINGER PROTEIN"/>
    <property type="match status" value="1"/>
</dbReference>
<evidence type="ECO:0000259" key="5">
    <source>
        <dbReference type="PROSITE" id="PS51501"/>
    </source>
</evidence>
<dbReference type="GO" id="GO:0008270">
    <property type="term" value="F:zinc ion binding"/>
    <property type="evidence" value="ECO:0007669"/>
    <property type="project" value="UniProtKB-KW"/>
</dbReference>
<accession>A0A1D1VCT4</accession>
<sequence>MIPGIIRHICRRSATSIISASLIAGERTTPRISAAYLLRNETFHSSARTRGRLTTEAESLPKSAPLTQIQLKIALGFTCKPCGQRVNRLISRVAYTRGLVLVRCPGCKNVHLIADNIGWFKELAPGVRNIEEILASKGESVRKHLDENEAFEIEDFPPEVSLKLS</sequence>
<keyword evidence="7" id="KW-1185">Reference proteome</keyword>
<dbReference type="GO" id="GO:0006457">
    <property type="term" value="P:protein folding"/>
    <property type="evidence" value="ECO:0007669"/>
    <property type="project" value="TreeGrafter"/>
</dbReference>
<reference evidence="6 7" key="1">
    <citation type="journal article" date="2016" name="Nat. Commun.">
        <title>Extremotolerant tardigrade genome and improved radiotolerance of human cultured cells by tardigrade-unique protein.</title>
        <authorList>
            <person name="Hashimoto T."/>
            <person name="Horikawa D.D."/>
            <person name="Saito Y."/>
            <person name="Kuwahara H."/>
            <person name="Kozuka-Hata H."/>
            <person name="Shin-I T."/>
            <person name="Minakuchi Y."/>
            <person name="Ohishi K."/>
            <person name="Motoyama A."/>
            <person name="Aizu T."/>
            <person name="Enomoto A."/>
            <person name="Kondo K."/>
            <person name="Tanaka S."/>
            <person name="Hara Y."/>
            <person name="Koshikawa S."/>
            <person name="Sagara H."/>
            <person name="Miura T."/>
            <person name="Yokobori S."/>
            <person name="Miyagawa K."/>
            <person name="Suzuki Y."/>
            <person name="Kubo T."/>
            <person name="Oyama M."/>
            <person name="Kohara Y."/>
            <person name="Fujiyama A."/>
            <person name="Arakawa K."/>
            <person name="Katayama T."/>
            <person name="Toyoda A."/>
            <person name="Kunieda T."/>
        </authorList>
    </citation>
    <scope>NUCLEOTIDE SEQUENCE [LARGE SCALE GENOMIC DNA]</scope>
    <source>
        <strain evidence="6 7">YOKOZUNA-1</strain>
    </source>
</reference>
<gene>
    <name evidence="6" type="primary">RvY_10444-1</name>
    <name evidence="6" type="synonym">RvY_10444.1</name>
    <name evidence="6" type="ORF">RvY_10444</name>
</gene>
<evidence type="ECO:0000313" key="7">
    <source>
        <dbReference type="Proteomes" id="UP000186922"/>
    </source>
</evidence>
<dbReference type="GO" id="GO:0050821">
    <property type="term" value="P:protein stabilization"/>
    <property type="evidence" value="ECO:0007669"/>
    <property type="project" value="TreeGrafter"/>
</dbReference>
<organism evidence="6 7">
    <name type="scientific">Ramazzottius varieornatus</name>
    <name type="common">Water bear</name>
    <name type="synonym">Tardigrade</name>
    <dbReference type="NCBI Taxonomy" id="947166"/>
    <lineage>
        <taxon>Eukaryota</taxon>
        <taxon>Metazoa</taxon>
        <taxon>Ecdysozoa</taxon>
        <taxon>Tardigrada</taxon>
        <taxon>Eutardigrada</taxon>
        <taxon>Parachela</taxon>
        <taxon>Hypsibioidea</taxon>
        <taxon>Ramazzottiidae</taxon>
        <taxon>Ramazzottius</taxon>
    </lineage>
</organism>
<evidence type="ECO:0000256" key="2">
    <source>
        <dbReference type="ARBA" id="ARBA00022771"/>
    </source>
</evidence>
<evidence type="ECO:0000256" key="1">
    <source>
        <dbReference type="ARBA" id="ARBA00022723"/>
    </source>
</evidence>
<evidence type="ECO:0000256" key="3">
    <source>
        <dbReference type="ARBA" id="ARBA00022833"/>
    </source>
</evidence>
<keyword evidence="3" id="KW-0862">Zinc</keyword>
<dbReference type="STRING" id="947166.A0A1D1VCT4"/>
<dbReference type="PANTHER" id="PTHR20922:SF13">
    <property type="entry name" value="DNL-TYPE ZINC FINGER PROTEIN"/>
    <property type="match status" value="1"/>
</dbReference>
<comment type="caution">
    <text evidence="6">The sequence shown here is derived from an EMBL/GenBank/DDBJ whole genome shotgun (WGS) entry which is preliminary data.</text>
</comment>
<dbReference type="AlphaFoldDB" id="A0A1D1VCT4"/>
<dbReference type="GO" id="GO:0051087">
    <property type="term" value="F:protein-folding chaperone binding"/>
    <property type="evidence" value="ECO:0007669"/>
    <property type="project" value="TreeGrafter"/>
</dbReference>
<evidence type="ECO:0000313" key="6">
    <source>
        <dbReference type="EMBL" id="GAU99439.1"/>
    </source>
</evidence>
<protein>
    <recommendedName>
        <fullName evidence="5">DNL-type domain-containing protein</fullName>
    </recommendedName>
</protein>
<proteinExistence type="predicted"/>
<dbReference type="PROSITE" id="PS51501">
    <property type="entry name" value="ZF_DNL"/>
    <property type="match status" value="1"/>
</dbReference>
<evidence type="ECO:0000256" key="4">
    <source>
        <dbReference type="PROSITE-ProRule" id="PRU00834"/>
    </source>
</evidence>
<name>A0A1D1VCT4_RAMVA</name>
<feature type="domain" description="DNL-type" evidence="5">
    <location>
        <begin position="68"/>
        <end position="165"/>
    </location>
</feature>
<dbReference type="InterPro" id="IPR007853">
    <property type="entry name" value="Znf_DNL-typ"/>
</dbReference>
<dbReference type="Proteomes" id="UP000186922">
    <property type="component" value="Unassembled WGS sequence"/>
</dbReference>
<dbReference type="OrthoDB" id="512667at2759"/>
<keyword evidence="1" id="KW-0479">Metal-binding</keyword>
<dbReference type="EMBL" id="BDGG01000005">
    <property type="protein sequence ID" value="GAU99439.1"/>
    <property type="molecule type" value="Genomic_DNA"/>
</dbReference>